<dbReference type="SUPFAM" id="SSF69572">
    <property type="entry name" value="Activating enzymes of the ubiquitin-like proteins"/>
    <property type="match status" value="1"/>
</dbReference>
<evidence type="ECO:0000256" key="1">
    <source>
        <dbReference type="SAM" id="Phobius"/>
    </source>
</evidence>
<reference evidence="3 4" key="1">
    <citation type="submission" date="2024-06" db="EMBL/GenBank/DDBJ databases">
        <title>The Natural Products Discovery Center: Release of the First 8490 Sequenced Strains for Exploring Actinobacteria Biosynthetic Diversity.</title>
        <authorList>
            <person name="Kalkreuter E."/>
            <person name="Kautsar S.A."/>
            <person name="Yang D."/>
            <person name="Bader C.D."/>
            <person name="Teijaro C.N."/>
            <person name="Fluegel L."/>
            <person name="Davis C.M."/>
            <person name="Simpson J.R."/>
            <person name="Lauterbach L."/>
            <person name="Steele A.D."/>
            <person name="Gui C."/>
            <person name="Meng S."/>
            <person name="Li G."/>
            <person name="Viehrig K."/>
            <person name="Ye F."/>
            <person name="Su P."/>
            <person name="Kiefer A.F."/>
            <person name="Nichols A."/>
            <person name="Cepeda A.J."/>
            <person name="Yan W."/>
            <person name="Fan B."/>
            <person name="Jiang Y."/>
            <person name="Adhikari A."/>
            <person name="Zheng C.-J."/>
            <person name="Schuster L."/>
            <person name="Cowan T.M."/>
            <person name="Smanski M.J."/>
            <person name="Chevrette M.G."/>
            <person name="De Carvalho L.P.S."/>
            <person name="Shen B."/>
        </authorList>
    </citation>
    <scope>NUCLEOTIDE SEQUENCE [LARGE SCALE GENOMIC DNA]</scope>
    <source>
        <strain evidence="3 4">NPDC046851</strain>
    </source>
</reference>
<evidence type="ECO:0000313" key="4">
    <source>
        <dbReference type="Proteomes" id="UP001551189"/>
    </source>
</evidence>
<dbReference type="GO" id="GO:0016779">
    <property type="term" value="F:nucleotidyltransferase activity"/>
    <property type="evidence" value="ECO:0007669"/>
    <property type="project" value="UniProtKB-KW"/>
</dbReference>
<keyword evidence="1" id="KW-1133">Transmembrane helix</keyword>
<keyword evidence="1" id="KW-0472">Membrane</keyword>
<organism evidence="3 4">
    <name type="scientific">Streptomyces neyagawaensis</name>
    <dbReference type="NCBI Taxonomy" id="42238"/>
    <lineage>
        <taxon>Bacteria</taxon>
        <taxon>Bacillati</taxon>
        <taxon>Actinomycetota</taxon>
        <taxon>Actinomycetes</taxon>
        <taxon>Kitasatosporales</taxon>
        <taxon>Streptomycetaceae</taxon>
        <taxon>Streptomyces</taxon>
    </lineage>
</organism>
<dbReference type="PANTHER" id="PTHR10953">
    <property type="entry name" value="UBIQUITIN-ACTIVATING ENZYME E1"/>
    <property type="match status" value="1"/>
</dbReference>
<sequence>MVRRPRIKFSHRPVRYGEYHVRIGGIVPGVRGDLVDRDGWVWALLELLDGSRTVDSVTETMTKSFPRWPAGMVRAAIDDLVLAGHVEDADETASGLDEVTEERYSRSEALFGWMDRSPLRTGREAQVSLRQAGVVVIGLGGVGCTAALALVLSGVGRLHCVDRDVVEVSNLNRQVLYTEADVGRTKVAAAVSRLRSHNSAADITGAQADVDGPSSLRALATDFDVVLLAADTPREIRSWTNRACLETGSPWVYAGYHGPLITVGLHRPGEGPCADCEPAEQRARLASLPERTEWSPGIDKVVPQAANAVSAGCAGTLAAQAVISLITGVPALPANRRFGFNLMTMESVPVPAAAQPSPLCPSCGLAR</sequence>
<dbReference type="RefSeq" id="WP_359698643.1">
    <property type="nucleotide sequence ID" value="NZ_JBEYXT010000157.1"/>
</dbReference>
<comment type="caution">
    <text evidence="3">The sequence shown here is derived from an EMBL/GenBank/DDBJ whole genome shotgun (WGS) entry which is preliminary data.</text>
</comment>
<dbReference type="EMBL" id="JBEYXT010000157">
    <property type="protein sequence ID" value="MEU6804734.1"/>
    <property type="molecule type" value="Genomic_DNA"/>
</dbReference>
<dbReference type="InterPro" id="IPR000594">
    <property type="entry name" value="ThiF_NAD_FAD-bd"/>
</dbReference>
<dbReference type="Gene3D" id="3.90.930.60">
    <property type="match status" value="1"/>
</dbReference>
<dbReference type="Gene3D" id="3.40.50.720">
    <property type="entry name" value="NAD(P)-binding Rossmann-like Domain"/>
    <property type="match status" value="1"/>
</dbReference>
<evidence type="ECO:0000259" key="2">
    <source>
        <dbReference type="Pfam" id="PF00899"/>
    </source>
</evidence>
<dbReference type="Proteomes" id="UP001551189">
    <property type="component" value="Unassembled WGS sequence"/>
</dbReference>
<feature type="domain" description="THIF-type NAD/FAD binding fold" evidence="2">
    <location>
        <begin position="121"/>
        <end position="361"/>
    </location>
</feature>
<gene>
    <name evidence="3" type="ORF">ABZ931_27535</name>
</gene>
<accession>A0ABV3B5L6</accession>
<keyword evidence="3" id="KW-0548">Nucleotidyltransferase</keyword>
<dbReference type="InterPro" id="IPR045886">
    <property type="entry name" value="ThiF/MoeB/HesA"/>
</dbReference>
<feature type="transmembrane region" description="Helical" evidence="1">
    <location>
        <begin position="132"/>
        <end position="155"/>
    </location>
</feature>
<dbReference type="PANTHER" id="PTHR10953:SF102">
    <property type="entry name" value="ADENYLYLTRANSFERASE AND SULFURTRANSFERASE MOCS3"/>
    <property type="match status" value="1"/>
</dbReference>
<name>A0ABV3B5L6_9ACTN</name>
<protein>
    <submittedName>
        <fullName evidence="3">ThiF family adenylyltransferase</fullName>
    </submittedName>
</protein>
<keyword evidence="3" id="KW-0808">Transferase</keyword>
<keyword evidence="4" id="KW-1185">Reference proteome</keyword>
<keyword evidence="1" id="KW-0812">Transmembrane</keyword>
<evidence type="ECO:0000313" key="3">
    <source>
        <dbReference type="EMBL" id="MEU6804734.1"/>
    </source>
</evidence>
<dbReference type="Pfam" id="PF00899">
    <property type="entry name" value="ThiF"/>
    <property type="match status" value="1"/>
</dbReference>
<proteinExistence type="predicted"/>
<dbReference type="InterPro" id="IPR035985">
    <property type="entry name" value="Ubiquitin-activating_enz"/>
</dbReference>